<evidence type="ECO:0000256" key="4">
    <source>
        <dbReference type="ARBA" id="ARBA00022989"/>
    </source>
</evidence>
<dbReference type="FunFam" id="1.20.1720.10:FF:000009">
    <property type="entry name" value="MFS multidrug transporter"/>
    <property type="match status" value="1"/>
</dbReference>
<dbReference type="STRING" id="105696.A0A1Y2M139"/>
<keyword evidence="10" id="KW-1185">Reference proteome</keyword>
<dbReference type="EMBL" id="KZ107843">
    <property type="protein sequence ID" value="OSS49865.1"/>
    <property type="molecule type" value="Genomic_DNA"/>
</dbReference>
<dbReference type="Pfam" id="PF07690">
    <property type="entry name" value="MFS_1"/>
    <property type="match status" value="1"/>
</dbReference>
<evidence type="ECO:0000256" key="5">
    <source>
        <dbReference type="ARBA" id="ARBA00023136"/>
    </source>
</evidence>
<feature type="transmembrane region" description="Helical" evidence="7">
    <location>
        <begin position="147"/>
        <end position="165"/>
    </location>
</feature>
<dbReference type="FunCoup" id="A0A1Y2M139">
    <property type="interactions" value="43"/>
</dbReference>
<feature type="transmembrane region" description="Helical" evidence="7">
    <location>
        <begin position="362"/>
        <end position="383"/>
    </location>
</feature>
<dbReference type="Gene3D" id="1.20.1250.20">
    <property type="entry name" value="MFS general substrate transporter like domains"/>
    <property type="match status" value="1"/>
</dbReference>
<dbReference type="AlphaFoldDB" id="A0A1Y2M139"/>
<evidence type="ECO:0000256" key="2">
    <source>
        <dbReference type="ARBA" id="ARBA00022448"/>
    </source>
</evidence>
<sequence length="555" mass="60197">MVTSSPMSSPSTISQKPEKENGKERERVAEEEQEAERQHASMAIAPDMTDVEKTLPRETTALQRTVSGPPYSVFSPGMKSWIIFLVSISALISPFGATLVLPALTVLTDVLDITPTQANISITTYMIAQAIAPAIIGAMSDTSGRRLSFILCYVIYIVANVGLALQTNYIALLLLRMMQAVGCSAAIALAFAIVSDISTSAERGKYMGYAGAGILCGPAFGPTIGGILSQYLGWRAIFWFLAIFAGVLLVLFVLLFPETCRNVVGNGSIPPQGVNRSVVSCVQARRLAKQSSAVEKEQDENTTPAKRNISLNPLATLNILLEKESGIILLYNGFFFTGMMMTTSSIPTLFKEAYNLSELDIGLCYIASGIGSLLSSLTMGHVVDWNFRRHAALQGMQITKGKQQDLSNFSVERVKLEIVLPGHITGILGLILFGWTVKFQTHLVGPEIALFVIGFGVSTAFNITNGLLIDLHRDKPAAATAAINFVRCLMSAGGSAAVIPMCRAMNPGWAFTFIGLVYVVLILAVLWIMRNGLRWRQEATEAARRRRSAVLEQRM</sequence>
<feature type="transmembrane region" description="Helical" evidence="7">
    <location>
        <begin position="206"/>
        <end position="231"/>
    </location>
</feature>
<feature type="compositionally biased region" description="Low complexity" evidence="6">
    <location>
        <begin position="1"/>
        <end position="14"/>
    </location>
</feature>
<protein>
    <recommendedName>
        <fullName evidence="8">Major facilitator superfamily (MFS) profile domain-containing protein</fullName>
    </recommendedName>
</protein>
<dbReference type="InterPro" id="IPR036259">
    <property type="entry name" value="MFS_trans_sf"/>
</dbReference>
<organism evidence="9 10">
    <name type="scientific">Epicoccum nigrum</name>
    <name type="common">Soil fungus</name>
    <name type="synonym">Epicoccum purpurascens</name>
    <dbReference type="NCBI Taxonomy" id="105696"/>
    <lineage>
        <taxon>Eukaryota</taxon>
        <taxon>Fungi</taxon>
        <taxon>Dikarya</taxon>
        <taxon>Ascomycota</taxon>
        <taxon>Pezizomycotina</taxon>
        <taxon>Dothideomycetes</taxon>
        <taxon>Pleosporomycetidae</taxon>
        <taxon>Pleosporales</taxon>
        <taxon>Pleosporineae</taxon>
        <taxon>Didymellaceae</taxon>
        <taxon>Epicoccum</taxon>
    </lineage>
</organism>
<keyword evidence="5 7" id="KW-0472">Membrane</keyword>
<comment type="subcellular location">
    <subcellularLocation>
        <location evidence="1">Membrane</location>
        <topology evidence="1">Multi-pass membrane protein</topology>
    </subcellularLocation>
</comment>
<evidence type="ECO:0000256" key="3">
    <source>
        <dbReference type="ARBA" id="ARBA00022692"/>
    </source>
</evidence>
<evidence type="ECO:0000256" key="1">
    <source>
        <dbReference type="ARBA" id="ARBA00004141"/>
    </source>
</evidence>
<feature type="transmembrane region" description="Helical" evidence="7">
    <location>
        <begin position="507"/>
        <end position="528"/>
    </location>
</feature>
<feature type="transmembrane region" description="Helical" evidence="7">
    <location>
        <begin position="81"/>
        <end position="102"/>
    </location>
</feature>
<evidence type="ECO:0000313" key="9">
    <source>
        <dbReference type="EMBL" id="OSS49865.1"/>
    </source>
</evidence>
<dbReference type="PANTHER" id="PTHR23502">
    <property type="entry name" value="MAJOR FACILITATOR SUPERFAMILY"/>
    <property type="match status" value="1"/>
</dbReference>
<evidence type="ECO:0000259" key="8">
    <source>
        <dbReference type="PROSITE" id="PS50850"/>
    </source>
</evidence>
<gene>
    <name evidence="9" type="ORF">B5807_06081</name>
</gene>
<evidence type="ECO:0000256" key="6">
    <source>
        <dbReference type="SAM" id="MobiDB-lite"/>
    </source>
</evidence>
<accession>A0A1Y2M139</accession>
<keyword evidence="4 7" id="KW-1133">Transmembrane helix</keyword>
<reference evidence="9 10" key="1">
    <citation type="journal article" date="2017" name="Genome Announc.">
        <title>Genome sequence of the saprophytic ascomycete Epicoccum nigrum ICMP 19927 strain isolated from New Zealand.</title>
        <authorList>
            <person name="Fokin M."/>
            <person name="Fleetwood D."/>
            <person name="Weir B.S."/>
            <person name="Villas-Boas S.G."/>
        </authorList>
    </citation>
    <scope>NUCLEOTIDE SEQUENCE [LARGE SCALE GENOMIC DNA]</scope>
    <source>
        <strain evidence="9 10">ICMP 19927</strain>
    </source>
</reference>
<keyword evidence="2" id="KW-0813">Transport</keyword>
<dbReference type="InterPro" id="IPR011701">
    <property type="entry name" value="MFS"/>
</dbReference>
<dbReference type="Proteomes" id="UP000193240">
    <property type="component" value="Unassembled WGS sequence"/>
</dbReference>
<feature type="transmembrane region" description="Helical" evidence="7">
    <location>
        <begin position="328"/>
        <end position="350"/>
    </location>
</feature>
<evidence type="ECO:0000313" key="10">
    <source>
        <dbReference type="Proteomes" id="UP000193240"/>
    </source>
</evidence>
<feature type="region of interest" description="Disordered" evidence="6">
    <location>
        <begin position="1"/>
        <end position="41"/>
    </location>
</feature>
<dbReference type="GO" id="GO:0022857">
    <property type="term" value="F:transmembrane transporter activity"/>
    <property type="evidence" value="ECO:0007669"/>
    <property type="project" value="InterPro"/>
</dbReference>
<feature type="transmembrane region" description="Helical" evidence="7">
    <location>
        <begin position="171"/>
        <end position="194"/>
    </location>
</feature>
<feature type="transmembrane region" description="Helical" evidence="7">
    <location>
        <begin position="448"/>
        <end position="469"/>
    </location>
</feature>
<dbReference type="Gene3D" id="1.20.1720.10">
    <property type="entry name" value="Multidrug resistance protein D"/>
    <property type="match status" value="1"/>
</dbReference>
<dbReference type="InParanoid" id="A0A1Y2M139"/>
<feature type="transmembrane region" description="Helical" evidence="7">
    <location>
        <begin position="122"/>
        <end position="140"/>
    </location>
</feature>
<keyword evidence="3 7" id="KW-0812">Transmembrane</keyword>
<dbReference type="SUPFAM" id="SSF103473">
    <property type="entry name" value="MFS general substrate transporter"/>
    <property type="match status" value="1"/>
</dbReference>
<name>A0A1Y2M139_EPING</name>
<dbReference type="InterPro" id="IPR020846">
    <property type="entry name" value="MFS_dom"/>
</dbReference>
<feature type="transmembrane region" description="Helical" evidence="7">
    <location>
        <begin position="237"/>
        <end position="256"/>
    </location>
</feature>
<proteinExistence type="predicted"/>
<evidence type="ECO:0000256" key="7">
    <source>
        <dbReference type="SAM" id="Phobius"/>
    </source>
</evidence>
<feature type="transmembrane region" description="Helical" evidence="7">
    <location>
        <begin position="418"/>
        <end position="436"/>
    </location>
</feature>
<dbReference type="PROSITE" id="PS50850">
    <property type="entry name" value="MFS"/>
    <property type="match status" value="1"/>
</dbReference>
<dbReference type="OMA" id="MNPGWAF"/>
<dbReference type="PANTHER" id="PTHR23502:SF51">
    <property type="entry name" value="QUINIDINE RESISTANCE PROTEIN 1-RELATED"/>
    <property type="match status" value="1"/>
</dbReference>
<feature type="domain" description="Major facilitator superfamily (MFS) profile" evidence="8">
    <location>
        <begin position="82"/>
        <end position="533"/>
    </location>
</feature>
<dbReference type="GO" id="GO:0005886">
    <property type="term" value="C:plasma membrane"/>
    <property type="evidence" value="ECO:0007669"/>
    <property type="project" value="TreeGrafter"/>
</dbReference>
<feature type="transmembrane region" description="Helical" evidence="7">
    <location>
        <begin position="481"/>
        <end position="501"/>
    </location>
</feature>
<feature type="compositionally biased region" description="Basic and acidic residues" evidence="6">
    <location>
        <begin position="16"/>
        <end position="39"/>
    </location>
</feature>